<dbReference type="PROSITE" id="PS50082">
    <property type="entry name" value="WD_REPEATS_2"/>
    <property type="match status" value="1"/>
</dbReference>
<organism evidence="3 4">
    <name type="scientific">Paramecium octaurelia</name>
    <dbReference type="NCBI Taxonomy" id="43137"/>
    <lineage>
        <taxon>Eukaryota</taxon>
        <taxon>Sar</taxon>
        <taxon>Alveolata</taxon>
        <taxon>Ciliophora</taxon>
        <taxon>Intramacronucleata</taxon>
        <taxon>Oligohymenophorea</taxon>
        <taxon>Peniculida</taxon>
        <taxon>Parameciidae</taxon>
        <taxon>Paramecium</taxon>
    </lineage>
</organism>
<reference evidence="3" key="1">
    <citation type="submission" date="2021-01" db="EMBL/GenBank/DDBJ databases">
        <authorList>
            <consortium name="Genoscope - CEA"/>
            <person name="William W."/>
        </authorList>
    </citation>
    <scope>NUCLEOTIDE SEQUENCE</scope>
</reference>
<evidence type="ECO:0000313" key="4">
    <source>
        <dbReference type="Proteomes" id="UP000683925"/>
    </source>
</evidence>
<keyword evidence="1" id="KW-0853">WD repeat</keyword>
<evidence type="ECO:0000256" key="2">
    <source>
        <dbReference type="SAM" id="Coils"/>
    </source>
</evidence>
<protein>
    <submittedName>
        <fullName evidence="3">Uncharacterized protein</fullName>
    </submittedName>
</protein>
<dbReference type="Proteomes" id="UP000683925">
    <property type="component" value="Unassembled WGS sequence"/>
</dbReference>
<dbReference type="EMBL" id="CAJJDP010000203">
    <property type="protein sequence ID" value="CAD8215020.1"/>
    <property type="molecule type" value="Genomic_DNA"/>
</dbReference>
<dbReference type="GO" id="GO:0097361">
    <property type="term" value="C:cytosolic [4Fe-4S] assembly targeting complex"/>
    <property type="evidence" value="ECO:0007669"/>
    <property type="project" value="TreeGrafter"/>
</dbReference>
<comment type="caution">
    <text evidence="3">The sequence shown here is derived from an EMBL/GenBank/DDBJ whole genome shotgun (WGS) entry which is preliminary data.</text>
</comment>
<proteinExistence type="predicted"/>
<dbReference type="GO" id="GO:0016226">
    <property type="term" value="P:iron-sulfur cluster assembly"/>
    <property type="evidence" value="ECO:0007669"/>
    <property type="project" value="TreeGrafter"/>
</dbReference>
<feature type="repeat" description="WD" evidence="1">
    <location>
        <begin position="326"/>
        <end position="360"/>
    </location>
</feature>
<dbReference type="OrthoDB" id="538223at2759"/>
<gene>
    <name evidence="3" type="ORF">POCTA_138.1.T1990013</name>
</gene>
<sequence length="371" mass="43729">MIQSKMIEKEEELQCSLKHKLPVLMIVCDEKLKRNERLLCSECMENYESKSQLMSFKKVLQNIEENQKQKQKNVENVMMIRIKLIEEIQRGLFLLKSNVVQLLDQIIGNVDEWIKHIIIIGQQNVTYSFYNELENLINQKRLEEFAQIQLIDQINQIQLSYNQKIEKKLNLFKSFSEGQNCENILNQLRNANETKENTGKKILILGEKAMEQVGDEQKQLEQQLMKYKQVQFNFIDDSNQQNSSCKAIVFNKDESIMISCDNCGIKIWKFEQGRFKLSNTYDKHSNPVRCLVYSKQTNNFISGCINHQIICWQQINQNEWKCSQPFEQHTDSVNCLLLNKQEDQLISGGDDDKIIVWKVDFIKNDLTFLYS</sequence>
<dbReference type="PANTHER" id="PTHR19920:SF0">
    <property type="entry name" value="CYTOSOLIC IRON-SULFUR PROTEIN ASSEMBLY PROTEIN CIAO1-RELATED"/>
    <property type="match status" value="1"/>
</dbReference>
<keyword evidence="2" id="KW-0175">Coiled coil</keyword>
<name>A0A8S1YMC8_PAROT</name>
<accession>A0A8S1YMC8</accession>
<dbReference type="Pfam" id="PF00400">
    <property type="entry name" value="WD40"/>
    <property type="match status" value="2"/>
</dbReference>
<feature type="coiled-coil region" evidence="2">
    <location>
        <begin position="181"/>
        <end position="230"/>
    </location>
</feature>
<keyword evidence="4" id="KW-1185">Reference proteome</keyword>
<dbReference type="SMART" id="SM00320">
    <property type="entry name" value="WD40"/>
    <property type="match status" value="3"/>
</dbReference>
<dbReference type="AlphaFoldDB" id="A0A8S1YMC8"/>
<evidence type="ECO:0000256" key="1">
    <source>
        <dbReference type="PROSITE-ProRule" id="PRU00221"/>
    </source>
</evidence>
<dbReference type="InterPro" id="IPR001680">
    <property type="entry name" value="WD40_rpt"/>
</dbReference>
<dbReference type="PROSITE" id="PS50294">
    <property type="entry name" value="WD_REPEATS_REGION"/>
    <property type="match status" value="1"/>
</dbReference>
<evidence type="ECO:0000313" key="3">
    <source>
        <dbReference type="EMBL" id="CAD8215020.1"/>
    </source>
</evidence>
<dbReference type="PANTHER" id="PTHR19920">
    <property type="entry name" value="WD40 PROTEIN CIAO1"/>
    <property type="match status" value="1"/>
</dbReference>